<evidence type="ECO:0000313" key="4">
    <source>
        <dbReference type="EMBL" id="CAK9045053.1"/>
    </source>
</evidence>
<protein>
    <submittedName>
        <fullName evidence="4">Chloroplastic</fullName>
    </submittedName>
</protein>
<keyword evidence="5" id="KW-1185">Reference proteome</keyword>
<evidence type="ECO:0000256" key="2">
    <source>
        <dbReference type="PROSITE-ProRule" id="PRU00708"/>
    </source>
</evidence>
<sequence length="965" mass="107228">MPQRHERLQECNKDIHSCAQTSNWRGAIVLLKKAAAYADLVTFNSAINACGKAACWQHALSLLNQLGVRRLQPSHISYNTSIDACARASRWEEAVHLSRLTLGSHSIADSALFALNTALSACARSATWRMAIHMLKQIRTQLLEPDEVSFKWLLSAFERAQFWEKAMNMVTENGLSELPYSAARTDHWPAVLRVLSQQRSRRLQVATVSLSSTTSALAESMEWQDALHFLQSFVRTEVLLSTATMVSWGQGFQWQEAITFLHRLSKENADAYTISAAILACSQAKAWHAVLTLLQQANAMMIPLNVVTYGAAVFSCESKWEAALQVLQDMTYKAIEANVVVYNSAMSSCASSGRWRIIGQILEEMEGAHMLLDVVSLSSLMHACVMGKEWRLALHVLQSFPGRSLQATEVTFGTAISACEDEGQWPLAFHFLQEQREAKLRLSVIHFNSAISACEKGLAWEQGMEALRAVLEHSLQADLVTHSSSIRLCEHADQWEETLQFLRTMQGAEVHSNQAKLDAARACAACGQQEIAMVLAMQMCGPVGPLWCLSQIYGSDPWHLSAALLPVLRLEGLLNMQETLQLCSASLVLGIDCKPLSKRLEKSVRRVLPQMSLQQLQVAAALGWTSATILPAIQECCLARLKTGDVGVFEEAAESVLGVLWVSRVLNCTSRRMVAIVRSWLKIAAAPVPRELPLRRRPLPLERSELIIQDLPDRAVLLKPPGWDVYDQCVEEKQLCNIASDAFGPWPIFSDSKHRRGFLHRLDVPSSGLVVVAKTFEAFYDLQVQLCTDMSRRYVAMAHGWLRPRCHEASLFWWGNGPTVAGGRGKASCTKVMATLPLIHFTTMMAFSLVHLEILTGRRHQIRSHLSHSGHPTVSDGLYASATVYKADLNISPRNWLHRYALSFYDRHGRVIKPQAPLPSDLQEALQQHNGGISAAIQKQQQTFETGTLPLEEIGSTTCDIGQSC</sequence>
<dbReference type="Gene3D" id="1.25.40.10">
    <property type="entry name" value="Tetratricopeptide repeat domain"/>
    <property type="match status" value="3"/>
</dbReference>
<evidence type="ECO:0000256" key="1">
    <source>
        <dbReference type="ARBA" id="ARBA00022737"/>
    </source>
</evidence>
<keyword evidence="1" id="KW-0677">Repeat</keyword>
<dbReference type="Proteomes" id="UP001642464">
    <property type="component" value="Unassembled WGS sequence"/>
</dbReference>
<proteinExistence type="predicted"/>
<dbReference type="InterPro" id="IPR020103">
    <property type="entry name" value="PsdUridine_synth_cat_dom_sf"/>
</dbReference>
<reference evidence="4 5" key="1">
    <citation type="submission" date="2024-02" db="EMBL/GenBank/DDBJ databases">
        <authorList>
            <person name="Chen Y."/>
            <person name="Shah S."/>
            <person name="Dougan E. K."/>
            <person name="Thang M."/>
            <person name="Chan C."/>
        </authorList>
    </citation>
    <scope>NUCLEOTIDE SEQUENCE [LARGE SCALE GENOMIC DNA]</scope>
</reference>
<dbReference type="PROSITE" id="PS51375">
    <property type="entry name" value="PPR"/>
    <property type="match status" value="1"/>
</dbReference>
<dbReference type="PANTHER" id="PTHR47936">
    <property type="entry name" value="PPR_LONG DOMAIN-CONTAINING PROTEIN"/>
    <property type="match status" value="1"/>
</dbReference>
<dbReference type="Pfam" id="PF00849">
    <property type="entry name" value="PseudoU_synth_2"/>
    <property type="match status" value="1"/>
</dbReference>
<dbReference type="CDD" id="cd02869">
    <property type="entry name" value="PseudoU_synth_RluA_like"/>
    <property type="match status" value="1"/>
</dbReference>
<gene>
    <name evidence="4" type="ORF">SCF082_LOCUS25506</name>
</gene>
<dbReference type="EMBL" id="CAXAMM010019136">
    <property type="protein sequence ID" value="CAK9045053.1"/>
    <property type="molecule type" value="Genomic_DNA"/>
</dbReference>
<comment type="caution">
    <text evidence="4">The sequence shown here is derived from an EMBL/GenBank/DDBJ whole genome shotgun (WGS) entry which is preliminary data.</text>
</comment>
<dbReference type="Gene3D" id="3.30.2350.10">
    <property type="entry name" value="Pseudouridine synthase"/>
    <property type="match status" value="1"/>
</dbReference>
<dbReference type="InterPro" id="IPR006145">
    <property type="entry name" value="PsdUridine_synth_RsuA/RluA"/>
</dbReference>
<accession>A0ABP0M1K3</accession>
<dbReference type="PANTHER" id="PTHR47936:SF1">
    <property type="entry name" value="PENTATRICOPEPTIDE REPEAT-CONTAINING PROTEIN GUN1, CHLOROPLASTIC"/>
    <property type="match status" value="1"/>
</dbReference>
<feature type="domain" description="Pseudouridine synthase RsuA/RluA-like" evidence="3">
    <location>
        <begin position="754"/>
        <end position="868"/>
    </location>
</feature>
<dbReference type="InterPro" id="IPR002885">
    <property type="entry name" value="PPR_rpt"/>
</dbReference>
<dbReference type="Pfam" id="PF01535">
    <property type="entry name" value="PPR"/>
    <property type="match status" value="3"/>
</dbReference>
<organism evidence="4 5">
    <name type="scientific">Durusdinium trenchii</name>
    <dbReference type="NCBI Taxonomy" id="1381693"/>
    <lineage>
        <taxon>Eukaryota</taxon>
        <taxon>Sar</taxon>
        <taxon>Alveolata</taxon>
        <taxon>Dinophyceae</taxon>
        <taxon>Suessiales</taxon>
        <taxon>Symbiodiniaceae</taxon>
        <taxon>Durusdinium</taxon>
    </lineage>
</organism>
<evidence type="ECO:0000313" key="5">
    <source>
        <dbReference type="Proteomes" id="UP001642464"/>
    </source>
</evidence>
<dbReference type="SUPFAM" id="SSF55120">
    <property type="entry name" value="Pseudouridine synthase"/>
    <property type="match status" value="1"/>
</dbReference>
<feature type="repeat" description="PPR" evidence="2">
    <location>
        <begin position="39"/>
        <end position="73"/>
    </location>
</feature>
<evidence type="ECO:0000259" key="3">
    <source>
        <dbReference type="Pfam" id="PF00849"/>
    </source>
</evidence>
<dbReference type="InterPro" id="IPR011990">
    <property type="entry name" value="TPR-like_helical_dom_sf"/>
</dbReference>
<dbReference type="NCBIfam" id="TIGR00756">
    <property type="entry name" value="PPR"/>
    <property type="match status" value="1"/>
</dbReference>
<name>A0ABP0M1K3_9DINO</name>